<dbReference type="Pfam" id="PF01381">
    <property type="entry name" value="HTH_3"/>
    <property type="match status" value="1"/>
</dbReference>
<dbReference type="Gene3D" id="1.10.260.40">
    <property type="entry name" value="lambda repressor-like DNA-binding domains"/>
    <property type="match status" value="1"/>
</dbReference>
<reference evidence="2" key="1">
    <citation type="submission" date="2013-04" db="EMBL/GenBank/DDBJ databases">
        <authorList>
            <person name="Harkins D.M."/>
            <person name="Durkin A.S."/>
            <person name="Selengut J.D."/>
            <person name="Sanka R."/>
            <person name="DePew J."/>
            <person name="Purushe J."/>
            <person name="Ahmed A."/>
            <person name="van der Linden H."/>
            <person name="Goris M.G.A."/>
            <person name="Hartskeerl R.A."/>
            <person name="Vinetz J.M."/>
            <person name="Sutton G.G."/>
            <person name="Nelson W.C."/>
            <person name="Fouts D.E."/>
        </authorList>
    </citation>
    <scope>NUCLEOTIDE SEQUENCE [LARGE SCALE GENOMIC DNA]</scope>
    <source>
        <strain evidence="2">BUT 6</strain>
    </source>
</reference>
<proteinExistence type="predicted"/>
<accession>S3VFJ1</accession>
<dbReference type="AlphaFoldDB" id="S3VFJ1"/>
<dbReference type="RefSeq" id="WP_016548352.1">
    <property type="nucleotide sequence ID" value="NZ_AKWZ02000003.1"/>
</dbReference>
<dbReference type="SUPFAM" id="SSF47413">
    <property type="entry name" value="lambda repressor-like DNA-binding domains"/>
    <property type="match status" value="1"/>
</dbReference>
<organism evidence="2 3">
    <name type="scientific">Leptospira fainei serovar Hurstbridge str. BUT 6</name>
    <dbReference type="NCBI Taxonomy" id="1193011"/>
    <lineage>
        <taxon>Bacteria</taxon>
        <taxon>Pseudomonadati</taxon>
        <taxon>Spirochaetota</taxon>
        <taxon>Spirochaetia</taxon>
        <taxon>Leptospirales</taxon>
        <taxon>Leptospiraceae</taxon>
        <taxon>Leptospira</taxon>
    </lineage>
</organism>
<comment type="caution">
    <text evidence="2">The sequence shown here is derived from an EMBL/GenBank/DDBJ whole genome shotgun (WGS) entry which is preliminary data.</text>
</comment>
<feature type="domain" description="HTH cro/C1-type" evidence="1">
    <location>
        <begin position="30"/>
        <end position="85"/>
    </location>
</feature>
<gene>
    <name evidence="2" type="ORF">LEP1GSC058_2041</name>
</gene>
<sequence length="86" mass="9970">METEELLEWEENNPTRLNRNSANWKPGIVVRFLRKIHGYSRKDLAEKLGGVEIEYVTSIEKGKLTIGKNLARKLAEIFEIPVEIFV</sequence>
<dbReference type="EMBL" id="AKWZ02000003">
    <property type="protein sequence ID" value="EPG75260.1"/>
    <property type="molecule type" value="Genomic_DNA"/>
</dbReference>
<name>S3VFJ1_9LEPT</name>
<evidence type="ECO:0000313" key="3">
    <source>
        <dbReference type="Proteomes" id="UP000014540"/>
    </source>
</evidence>
<dbReference type="InterPro" id="IPR001387">
    <property type="entry name" value="Cro/C1-type_HTH"/>
</dbReference>
<keyword evidence="2" id="KW-0238">DNA-binding</keyword>
<evidence type="ECO:0000259" key="1">
    <source>
        <dbReference type="PROSITE" id="PS50943"/>
    </source>
</evidence>
<protein>
    <submittedName>
        <fullName evidence="2">DNA-binding helix-turn-helix protein</fullName>
    </submittedName>
</protein>
<dbReference type="GO" id="GO:0003677">
    <property type="term" value="F:DNA binding"/>
    <property type="evidence" value="ECO:0007669"/>
    <property type="project" value="UniProtKB-KW"/>
</dbReference>
<dbReference type="OrthoDB" id="332120at2"/>
<keyword evidence="3" id="KW-1185">Reference proteome</keyword>
<dbReference type="SMART" id="SM00530">
    <property type="entry name" value="HTH_XRE"/>
    <property type="match status" value="1"/>
</dbReference>
<dbReference type="PROSITE" id="PS50943">
    <property type="entry name" value="HTH_CROC1"/>
    <property type="match status" value="1"/>
</dbReference>
<dbReference type="Proteomes" id="UP000014540">
    <property type="component" value="Unassembled WGS sequence"/>
</dbReference>
<dbReference type="InterPro" id="IPR010982">
    <property type="entry name" value="Lambda_DNA-bd_dom_sf"/>
</dbReference>
<evidence type="ECO:0000313" key="2">
    <source>
        <dbReference type="EMBL" id="EPG75260.1"/>
    </source>
</evidence>
<dbReference type="CDD" id="cd00093">
    <property type="entry name" value="HTH_XRE"/>
    <property type="match status" value="1"/>
</dbReference>